<dbReference type="InterPro" id="IPR052562">
    <property type="entry name" value="Ketohexokinase-related"/>
</dbReference>
<evidence type="ECO:0000256" key="2">
    <source>
        <dbReference type="ARBA" id="ARBA00022777"/>
    </source>
</evidence>
<dbReference type="PANTHER" id="PTHR42774:SF3">
    <property type="entry name" value="KETOHEXOKINASE"/>
    <property type="match status" value="1"/>
</dbReference>
<dbReference type="Proteomes" id="UP000226079">
    <property type="component" value="Unassembled WGS sequence"/>
</dbReference>
<reference evidence="4 5" key="1">
    <citation type="submission" date="2017-10" db="EMBL/GenBank/DDBJ databases">
        <title>Sequencing the genomes of 1000 actinobacteria strains.</title>
        <authorList>
            <person name="Klenk H.-P."/>
        </authorList>
    </citation>
    <scope>NUCLEOTIDE SEQUENCE [LARGE SCALE GENOMIC DNA]</scope>
    <source>
        <strain evidence="4 5">DSM 15597</strain>
    </source>
</reference>
<dbReference type="InterPro" id="IPR002173">
    <property type="entry name" value="Carboh/pur_kinase_PfkB_CS"/>
</dbReference>
<dbReference type="PANTHER" id="PTHR42774">
    <property type="entry name" value="PHOSPHOTRANSFERASE SYSTEM TRANSPORT PROTEIN"/>
    <property type="match status" value="1"/>
</dbReference>
<proteinExistence type="predicted"/>
<evidence type="ECO:0000313" key="4">
    <source>
        <dbReference type="EMBL" id="PFG17698.1"/>
    </source>
</evidence>
<dbReference type="SUPFAM" id="SSF53613">
    <property type="entry name" value="Ribokinase-like"/>
    <property type="match status" value="1"/>
</dbReference>
<dbReference type="GO" id="GO:0016301">
    <property type="term" value="F:kinase activity"/>
    <property type="evidence" value="ECO:0007669"/>
    <property type="project" value="UniProtKB-KW"/>
</dbReference>
<dbReference type="InterPro" id="IPR011611">
    <property type="entry name" value="PfkB_dom"/>
</dbReference>
<sequence length="286" mass="28860">MSAPTGWFVGLATLDVVQRVDGVPAPNQKVVATDTWLAAGGPAANAAIAFAALGGRPVLWTAIGHGSAADVVRADLAGAGVEVIDAAPPGFELTASCVLVDSATGDRIVVSGSAHQPDFPTLPAPELGRAQVLLVDGHHPALALPAARFANERGLPIVVDAGSHKPSFDELFPLASDVLCSADYVHPGGLDASALLALGPQLISVSHGAQPLQWWTATATGQVVPDSIRAADTLGAGDVLHGAYAYALAAGLPRTQALALAVAAASTRVASIGPFVWRSALHSLLS</sequence>
<evidence type="ECO:0000313" key="5">
    <source>
        <dbReference type="Proteomes" id="UP000226079"/>
    </source>
</evidence>
<dbReference type="Gene3D" id="3.40.1190.20">
    <property type="match status" value="1"/>
</dbReference>
<dbReference type="OrthoDB" id="9795789at2"/>
<dbReference type="Pfam" id="PF00294">
    <property type="entry name" value="PfkB"/>
    <property type="match status" value="1"/>
</dbReference>
<dbReference type="PROSITE" id="PS00584">
    <property type="entry name" value="PFKB_KINASES_2"/>
    <property type="match status" value="1"/>
</dbReference>
<evidence type="ECO:0000259" key="3">
    <source>
        <dbReference type="Pfam" id="PF00294"/>
    </source>
</evidence>
<keyword evidence="2 4" id="KW-0418">Kinase</keyword>
<accession>A0A2A9CTJ3</accession>
<organism evidence="4 5">
    <name type="scientific">Propionicimonas paludicola</name>
    <dbReference type="NCBI Taxonomy" id="185243"/>
    <lineage>
        <taxon>Bacteria</taxon>
        <taxon>Bacillati</taxon>
        <taxon>Actinomycetota</taxon>
        <taxon>Actinomycetes</taxon>
        <taxon>Propionibacteriales</taxon>
        <taxon>Nocardioidaceae</taxon>
        <taxon>Propionicimonas</taxon>
    </lineage>
</organism>
<dbReference type="EMBL" id="PDJC01000001">
    <property type="protein sequence ID" value="PFG17698.1"/>
    <property type="molecule type" value="Genomic_DNA"/>
</dbReference>
<keyword evidence="5" id="KW-1185">Reference proteome</keyword>
<keyword evidence="1" id="KW-0808">Transferase</keyword>
<feature type="domain" description="Carbohydrate kinase PfkB" evidence="3">
    <location>
        <begin position="9"/>
        <end position="273"/>
    </location>
</feature>
<name>A0A2A9CTJ3_9ACTN</name>
<dbReference type="AlphaFoldDB" id="A0A2A9CTJ3"/>
<gene>
    <name evidence="4" type="ORF">ATK74_2271</name>
</gene>
<evidence type="ECO:0000256" key="1">
    <source>
        <dbReference type="ARBA" id="ARBA00022679"/>
    </source>
</evidence>
<dbReference type="InterPro" id="IPR029056">
    <property type="entry name" value="Ribokinase-like"/>
</dbReference>
<comment type="caution">
    <text evidence="4">The sequence shown here is derived from an EMBL/GenBank/DDBJ whole genome shotgun (WGS) entry which is preliminary data.</text>
</comment>
<protein>
    <submittedName>
        <fullName evidence="4">Sugar/nucleoside kinase (Ribokinase family)</fullName>
    </submittedName>
</protein>
<dbReference type="RefSeq" id="WP_098461103.1">
    <property type="nucleotide sequence ID" value="NZ_PDJC01000001.1"/>
</dbReference>